<keyword evidence="4" id="KW-1185">Reference proteome</keyword>
<proteinExistence type="predicted"/>
<dbReference type="InterPro" id="IPR051731">
    <property type="entry name" value="DENND11/AVL9_GEFs"/>
</dbReference>
<dbReference type="OrthoDB" id="26278at2759"/>
<dbReference type="InterPro" id="IPR018307">
    <property type="entry name" value="ABL9/DENND6_dom"/>
</dbReference>
<feature type="compositionally biased region" description="Low complexity" evidence="1">
    <location>
        <begin position="676"/>
        <end position="689"/>
    </location>
</feature>
<dbReference type="AlphaFoldDB" id="A0A0L6UWZ8"/>
<evidence type="ECO:0000256" key="1">
    <source>
        <dbReference type="SAM" id="MobiDB-lite"/>
    </source>
</evidence>
<feature type="compositionally biased region" description="Polar residues" evidence="1">
    <location>
        <begin position="599"/>
        <end position="622"/>
    </location>
</feature>
<gene>
    <name evidence="3" type="ORF">VP01_334g2</name>
</gene>
<accession>A0A0L6UWZ8</accession>
<dbReference type="Proteomes" id="UP000037035">
    <property type="component" value="Unassembled WGS sequence"/>
</dbReference>
<evidence type="ECO:0000313" key="4">
    <source>
        <dbReference type="Proteomes" id="UP000037035"/>
    </source>
</evidence>
<evidence type="ECO:0000259" key="2">
    <source>
        <dbReference type="Pfam" id="PF09794"/>
    </source>
</evidence>
<feature type="region of interest" description="Disordered" evidence="1">
    <location>
        <begin position="190"/>
        <end position="220"/>
    </location>
</feature>
<name>A0A0L6UWZ8_9BASI</name>
<dbReference type="Pfam" id="PF09794">
    <property type="entry name" value="Avl9"/>
    <property type="match status" value="1"/>
</dbReference>
<comment type="caution">
    <text evidence="3">The sequence shown here is derived from an EMBL/GenBank/DDBJ whole genome shotgun (WGS) entry which is preliminary data.</text>
</comment>
<protein>
    <recommendedName>
        <fullName evidence="2">AVL9/DENND6 domain-containing protein</fullName>
    </recommendedName>
</protein>
<dbReference type="EMBL" id="LAVV01008335">
    <property type="protein sequence ID" value="KNZ53081.1"/>
    <property type="molecule type" value="Genomic_DNA"/>
</dbReference>
<feature type="region of interest" description="Disordered" evidence="1">
    <location>
        <begin position="594"/>
        <end position="639"/>
    </location>
</feature>
<reference evidence="3 4" key="1">
    <citation type="submission" date="2015-08" db="EMBL/GenBank/DDBJ databases">
        <title>Next Generation Sequencing and Analysis of the Genome of Puccinia sorghi L Schw, the Causal Agent of Maize Common Rust.</title>
        <authorList>
            <person name="Rochi L."/>
            <person name="Burguener G."/>
            <person name="Darino M."/>
            <person name="Turjanski A."/>
            <person name="Kreff E."/>
            <person name="Dieguez M.J."/>
            <person name="Sacco F."/>
        </authorList>
    </citation>
    <scope>NUCLEOTIDE SEQUENCE [LARGE SCALE GENOMIC DNA]</scope>
    <source>
        <strain evidence="3 4">RO10H11247</strain>
    </source>
</reference>
<feature type="region of interest" description="Disordered" evidence="1">
    <location>
        <begin position="662"/>
        <end position="689"/>
    </location>
</feature>
<sequence length="703" mass="76819">MDHEKPPLTVYAVILVSFDHALGPTVEWSFPASLAEHQPLSEQINRNLPFLALPDGAHLKTEDYSYFHLFLPHLSTDSTIFGISSAHLVAIAKSLAPISSIQAQMSQGPPSRKQSEETPNTNSLYYNLNYLVVLANQPVFGCIRDKLGVVTRALFAQRDFTDRSILEDFYHSLEASFMVGLGEGGGEVMMRLSEPNGQTNPGSSASSAHEADTPVDPEQEARRLESLRIKKGKQKERSGEAAMYMGTKLKTLQLVKLLLLQHYVLWTSGGKPLHLPILTCLFDSMYDISLVAKSLLVNLEDAGSPMLAERSRTISQPTSLQTSDRHSLLKYFGLPLDIFGQDAFFQPYLPLQQIDLLKASTYLVGTTNTIFQQQKDCKIDAIANVSLLHSIELATLDLKDPKLAGLISLTSADRKWMDEIIDAVDSSWNEEDPSRPVGNKFLGSDDYLLPAANHSFIFYVFNQNYVCSVLSVVKYATYCENSRGGGPTLGNNESANASIAAFNEAFIQAFKTTHAFKLWDKHTDSVIFDLIDPRHPCEGRVSVVEDVGIWLSHGLKDLKLDETISKSSESVWKLASSIRTDFAKRQAELMEKAYPAVLPSSSQPAAGTSTGDTSDQGESKQASKGAPADNNREFPPIPSRASSIATSFSSFFFGNAAAGPDNASAGHTMPSQKGRPASVGATTPPTASTATVVSPIQSFFRYS</sequence>
<organism evidence="3 4">
    <name type="scientific">Puccinia sorghi</name>
    <dbReference type="NCBI Taxonomy" id="27349"/>
    <lineage>
        <taxon>Eukaryota</taxon>
        <taxon>Fungi</taxon>
        <taxon>Dikarya</taxon>
        <taxon>Basidiomycota</taxon>
        <taxon>Pucciniomycotina</taxon>
        <taxon>Pucciniomycetes</taxon>
        <taxon>Pucciniales</taxon>
        <taxon>Pucciniaceae</taxon>
        <taxon>Puccinia</taxon>
    </lineage>
</organism>
<evidence type="ECO:0000313" key="3">
    <source>
        <dbReference type="EMBL" id="KNZ53081.1"/>
    </source>
</evidence>
<dbReference type="PANTHER" id="PTHR31017">
    <property type="entry name" value="LATE SECRETORY PATHWAY PROTEIN AVL9-RELATED"/>
    <property type="match status" value="1"/>
</dbReference>
<dbReference type="GO" id="GO:0005737">
    <property type="term" value="C:cytoplasm"/>
    <property type="evidence" value="ECO:0007669"/>
    <property type="project" value="TreeGrafter"/>
</dbReference>
<feature type="domain" description="AVL9/DENND6" evidence="2">
    <location>
        <begin position="10"/>
        <end position="448"/>
    </location>
</feature>
<dbReference type="PANTHER" id="PTHR31017:SF1">
    <property type="entry name" value="LATE SECRETORY PATHWAY PROTEIN AVL9 HOMOLOG"/>
    <property type="match status" value="1"/>
</dbReference>
<dbReference type="VEuPathDB" id="FungiDB:VP01_334g2"/>
<feature type="compositionally biased region" description="Polar residues" evidence="1">
    <location>
        <begin position="195"/>
        <end position="207"/>
    </location>
</feature>